<feature type="non-terminal residue" evidence="1">
    <location>
        <position position="1"/>
    </location>
</feature>
<proteinExistence type="predicted"/>
<dbReference type="RefSeq" id="WP_200252929.1">
    <property type="nucleotide sequence ID" value="NZ_NRRY01000204.1"/>
</dbReference>
<gene>
    <name evidence="1" type="ORF">CKO42_26930</name>
</gene>
<protein>
    <recommendedName>
        <fullName evidence="3">PIN domain-containing protein</fullName>
    </recommendedName>
</protein>
<dbReference type="EMBL" id="NRRY01000204">
    <property type="protein sequence ID" value="MBK1621934.1"/>
    <property type="molecule type" value="Genomic_DNA"/>
</dbReference>
<evidence type="ECO:0000313" key="1">
    <source>
        <dbReference type="EMBL" id="MBK1621934.1"/>
    </source>
</evidence>
<reference evidence="1 2" key="1">
    <citation type="journal article" date="2020" name="Microorganisms">
        <title>Osmotic Adaptation and Compatible Solute Biosynthesis of Phototrophic Bacteria as Revealed from Genome Analyses.</title>
        <authorList>
            <person name="Imhoff J.F."/>
            <person name="Rahn T."/>
            <person name="Kunzel S."/>
            <person name="Keller A."/>
            <person name="Neulinger S.C."/>
        </authorList>
    </citation>
    <scope>NUCLEOTIDE SEQUENCE [LARGE SCALE GENOMIC DNA]</scope>
    <source>
        <strain evidence="1 2">DSM 25653</strain>
    </source>
</reference>
<dbReference type="CDD" id="cd18687">
    <property type="entry name" value="PIN_VapC-like"/>
    <property type="match status" value="1"/>
</dbReference>
<evidence type="ECO:0008006" key="3">
    <source>
        <dbReference type="Google" id="ProtNLM"/>
    </source>
</evidence>
<comment type="caution">
    <text evidence="1">The sequence shown here is derived from an EMBL/GenBank/DDBJ whole genome shotgun (WGS) entry which is preliminary data.</text>
</comment>
<dbReference type="Proteomes" id="UP001138768">
    <property type="component" value="Unassembled WGS sequence"/>
</dbReference>
<organism evidence="1 2">
    <name type="scientific">Lamprobacter modestohalophilus</name>
    <dbReference type="NCBI Taxonomy" id="1064514"/>
    <lineage>
        <taxon>Bacteria</taxon>
        <taxon>Pseudomonadati</taxon>
        <taxon>Pseudomonadota</taxon>
        <taxon>Gammaproteobacteria</taxon>
        <taxon>Chromatiales</taxon>
        <taxon>Chromatiaceae</taxon>
        <taxon>Lamprobacter</taxon>
    </lineage>
</organism>
<accession>A0A9X0WEF6</accession>
<keyword evidence="2" id="KW-1185">Reference proteome</keyword>
<dbReference type="AlphaFoldDB" id="A0A9X0WEF6"/>
<evidence type="ECO:0000313" key="2">
    <source>
        <dbReference type="Proteomes" id="UP001138768"/>
    </source>
</evidence>
<dbReference type="InterPro" id="IPR029060">
    <property type="entry name" value="PIN-like_dom_sf"/>
</dbReference>
<sequence length="141" mass="15809">SKTIIGAAHQQITSAWWDKRYDYELFLSELVLRECAGGDSAAAQKRLEVVKNIPLLVATEEAYQLAEALLRKGIIPAKAAEDSLHIAIATVHSVDYLLTWNCKHIANPELQRKIMDYLDKQGQFLPFICTPEELLGEEDGN</sequence>
<dbReference type="SUPFAM" id="SSF88723">
    <property type="entry name" value="PIN domain-like"/>
    <property type="match status" value="1"/>
</dbReference>
<name>A0A9X0WEF6_9GAMM</name>